<dbReference type="Proteomes" id="UP001206924">
    <property type="component" value="Unassembled WGS sequence"/>
</dbReference>
<keyword evidence="4" id="KW-0676">Redox-active center</keyword>
<dbReference type="PROSITE" id="PS51352">
    <property type="entry name" value="THIOREDOXIN_2"/>
    <property type="match status" value="1"/>
</dbReference>
<evidence type="ECO:0000313" key="6">
    <source>
        <dbReference type="EMBL" id="MCQ1950523.1"/>
    </source>
</evidence>
<evidence type="ECO:0000259" key="5">
    <source>
        <dbReference type="PROSITE" id="PS51352"/>
    </source>
</evidence>
<keyword evidence="3" id="KW-0560">Oxidoreductase</keyword>
<proteinExistence type="predicted"/>
<reference evidence="6 7" key="1">
    <citation type="submission" date="2022-07" db="EMBL/GenBank/DDBJ databases">
        <title>Novel species in genus Arthrobacter.</title>
        <authorList>
            <person name="Liu Y."/>
        </authorList>
    </citation>
    <scope>NUCLEOTIDE SEQUENCE [LARGE SCALE GENOMIC DNA]</scope>
    <source>
        <strain evidence="7">zg-Y859</strain>
    </source>
</reference>
<dbReference type="RefSeq" id="WP_255865817.1">
    <property type="nucleotide sequence ID" value="NZ_CP104263.1"/>
</dbReference>
<protein>
    <submittedName>
        <fullName evidence="6">Peroxiredoxin</fullName>
    </submittedName>
</protein>
<gene>
    <name evidence="6" type="ORF">NNX28_11370</name>
</gene>
<keyword evidence="2" id="KW-0049">Antioxidant</keyword>
<dbReference type="EMBL" id="JANFLP010000011">
    <property type="protein sequence ID" value="MCQ1950523.1"/>
    <property type="molecule type" value="Genomic_DNA"/>
</dbReference>
<dbReference type="InterPro" id="IPR050455">
    <property type="entry name" value="Tpx_Peroxidase_subfamily"/>
</dbReference>
<dbReference type="InterPro" id="IPR013766">
    <property type="entry name" value="Thioredoxin_domain"/>
</dbReference>
<dbReference type="InterPro" id="IPR036249">
    <property type="entry name" value="Thioredoxin-like_sf"/>
</dbReference>
<dbReference type="InterPro" id="IPR024706">
    <property type="entry name" value="Peroxiredoxin_AhpC-typ"/>
</dbReference>
<keyword evidence="7" id="KW-1185">Reference proteome</keyword>
<feature type="domain" description="Thioredoxin" evidence="5">
    <location>
        <begin position="6"/>
        <end position="154"/>
    </location>
</feature>
<dbReference type="PIRSF" id="PIRSF000239">
    <property type="entry name" value="AHPC"/>
    <property type="match status" value="1"/>
</dbReference>
<keyword evidence="1" id="KW-0575">Peroxidase</keyword>
<evidence type="ECO:0000256" key="1">
    <source>
        <dbReference type="ARBA" id="ARBA00022559"/>
    </source>
</evidence>
<organism evidence="6 7">
    <name type="scientific">Arthrobacter jinronghuae</name>
    <dbReference type="NCBI Taxonomy" id="2964609"/>
    <lineage>
        <taxon>Bacteria</taxon>
        <taxon>Bacillati</taxon>
        <taxon>Actinomycetota</taxon>
        <taxon>Actinomycetes</taxon>
        <taxon>Micrococcales</taxon>
        <taxon>Micrococcaceae</taxon>
        <taxon>Arthrobacter</taxon>
    </lineage>
</organism>
<dbReference type="Pfam" id="PF00578">
    <property type="entry name" value="AhpC-TSA"/>
    <property type="match status" value="1"/>
</dbReference>
<name>A0ABT1NS23_9MICC</name>
<evidence type="ECO:0000256" key="4">
    <source>
        <dbReference type="ARBA" id="ARBA00023284"/>
    </source>
</evidence>
<dbReference type="InterPro" id="IPR000866">
    <property type="entry name" value="AhpC/TSA"/>
</dbReference>
<dbReference type="CDD" id="cd03018">
    <property type="entry name" value="PRX_AhpE_like"/>
    <property type="match status" value="1"/>
</dbReference>
<evidence type="ECO:0000256" key="2">
    <source>
        <dbReference type="ARBA" id="ARBA00022862"/>
    </source>
</evidence>
<comment type="caution">
    <text evidence="6">The sequence shown here is derived from an EMBL/GenBank/DDBJ whole genome shotgun (WGS) entry which is preliminary data.</text>
</comment>
<dbReference type="PANTHER" id="PTHR43110">
    <property type="entry name" value="THIOL PEROXIDASE"/>
    <property type="match status" value="1"/>
</dbReference>
<dbReference type="PANTHER" id="PTHR43110:SF1">
    <property type="entry name" value="THIOL PEROXIDASE"/>
    <property type="match status" value="1"/>
</dbReference>
<evidence type="ECO:0000313" key="7">
    <source>
        <dbReference type="Proteomes" id="UP001206924"/>
    </source>
</evidence>
<dbReference type="SUPFAM" id="SSF52833">
    <property type="entry name" value="Thioredoxin-like"/>
    <property type="match status" value="1"/>
</dbReference>
<evidence type="ECO:0000256" key="3">
    <source>
        <dbReference type="ARBA" id="ARBA00023002"/>
    </source>
</evidence>
<accession>A0ABT1NS23</accession>
<sequence length="154" mass="16744">MTAHLLTAGAAVPDFCLPNQFGEEVRLDGLRGAGVVLVFFPFAFSQVCRSELAELQAERALFDDARVRLLAVSCDSKYTLRAWAEQEGFGFDLLSDFWPHGETARAFGAFDAGRGLAERASFVIDGEGALRASIRSDPGAARPLEQYRTALEAL</sequence>
<dbReference type="Gene3D" id="3.40.30.10">
    <property type="entry name" value="Glutaredoxin"/>
    <property type="match status" value="1"/>
</dbReference>